<evidence type="ECO:0000256" key="1">
    <source>
        <dbReference type="ARBA" id="ARBA00022679"/>
    </source>
</evidence>
<reference evidence="3 4" key="1">
    <citation type="submission" date="2024-02" db="EMBL/GenBank/DDBJ databases">
        <title>Genome analysis and characterization of Microbaculum marinisediminis sp. nov., isolated from marine sediment.</title>
        <authorList>
            <person name="Du Z.-J."/>
            <person name="Ye Y.-Q."/>
            <person name="Zhang Z.-R."/>
            <person name="Yuan S.-M."/>
            <person name="Zhang X.-Y."/>
        </authorList>
    </citation>
    <scope>NUCLEOTIDE SEQUENCE [LARGE SCALE GENOMIC DNA]</scope>
    <source>
        <strain evidence="3 4">SDUM1044001</strain>
    </source>
</reference>
<accession>A0AAW9RTV9</accession>
<evidence type="ECO:0000313" key="4">
    <source>
        <dbReference type="Proteomes" id="UP001378188"/>
    </source>
</evidence>
<comment type="caution">
    <text evidence="3">The sequence shown here is derived from an EMBL/GenBank/DDBJ whole genome shotgun (WGS) entry which is preliminary data.</text>
</comment>
<dbReference type="Gene3D" id="3.40.50.300">
    <property type="entry name" value="P-loop containing nucleotide triphosphate hydrolases"/>
    <property type="match status" value="1"/>
</dbReference>
<dbReference type="GO" id="GO:0008146">
    <property type="term" value="F:sulfotransferase activity"/>
    <property type="evidence" value="ECO:0007669"/>
    <property type="project" value="InterPro"/>
</dbReference>
<dbReference type="RefSeq" id="WP_340330107.1">
    <property type="nucleotide sequence ID" value="NZ_JAZHOF010000005.1"/>
</dbReference>
<protein>
    <submittedName>
        <fullName evidence="3">Sulfotransferase</fullName>
    </submittedName>
</protein>
<dbReference type="InterPro" id="IPR027417">
    <property type="entry name" value="P-loop_NTPase"/>
</dbReference>
<keyword evidence="1" id="KW-0808">Transferase</keyword>
<dbReference type="AlphaFoldDB" id="A0AAW9RTV9"/>
<organism evidence="3 4">
    <name type="scientific">Microbaculum marinum</name>
    <dbReference type="NCBI Taxonomy" id="1764581"/>
    <lineage>
        <taxon>Bacteria</taxon>
        <taxon>Pseudomonadati</taxon>
        <taxon>Pseudomonadota</taxon>
        <taxon>Alphaproteobacteria</taxon>
        <taxon>Hyphomicrobiales</taxon>
        <taxon>Tepidamorphaceae</taxon>
        <taxon>Microbaculum</taxon>
    </lineage>
</organism>
<dbReference type="Proteomes" id="UP001378188">
    <property type="component" value="Unassembled WGS sequence"/>
</dbReference>
<dbReference type="InterPro" id="IPR037359">
    <property type="entry name" value="NST/OST"/>
</dbReference>
<keyword evidence="4" id="KW-1185">Reference proteome</keyword>
<sequence length="292" mass="33438">MKSGPDFICIGSQKAGTGTLYNILRAHRDCSMPRIKELHYFDLQSETRIFTRVTQRLERLKRKAAQKSGFENHARFVDIYLDAALNGRTDVETYRRMFDTINDRVTGDVTPFYAILPEDKVAGIAAGLPEVKILYVIRDPVSRLWSHARMLAERSGRPITSDLRTFAQFCDWDDVKARSLQSRTIRLWREHFGDRLHILFFDDLRDRPEEYLAQVATILGIGGNPDDTSSDLHENRKAKPSEPMPDDIRRHAREVMREEYEQLADLAGGHAKEWLEKVSRPRVAVAGAPAAT</sequence>
<gene>
    <name evidence="3" type="ORF">V3328_13015</name>
</gene>
<proteinExistence type="predicted"/>
<dbReference type="PANTHER" id="PTHR10605:SF56">
    <property type="entry name" value="BIFUNCTIONAL HEPARAN SULFATE N-DEACETYLASE_N-SULFOTRANSFERASE"/>
    <property type="match status" value="1"/>
</dbReference>
<dbReference type="Pfam" id="PF13469">
    <property type="entry name" value="Sulfotransfer_3"/>
    <property type="match status" value="1"/>
</dbReference>
<feature type="compositionally biased region" description="Basic and acidic residues" evidence="2">
    <location>
        <begin position="230"/>
        <end position="247"/>
    </location>
</feature>
<dbReference type="PANTHER" id="PTHR10605">
    <property type="entry name" value="HEPARAN SULFATE SULFOTRANSFERASE"/>
    <property type="match status" value="1"/>
</dbReference>
<feature type="region of interest" description="Disordered" evidence="2">
    <location>
        <begin position="223"/>
        <end position="247"/>
    </location>
</feature>
<evidence type="ECO:0000313" key="3">
    <source>
        <dbReference type="EMBL" id="MEJ8572404.1"/>
    </source>
</evidence>
<dbReference type="SUPFAM" id="SSF52540">
    <property type="entry name" value="P-loop containing nucleoside triphosphate hydrolases"/>
    <property type="match status" value="1"/>
</dbReference>
<name>A0AAW9RTV9_9HYPH</name>
<evidence type="ECO:0000256" key="2">
    <source>
        <dbReference type="SAM" id="MobiDB-lite"/>
    </source>
</evidence>
<dbReference type="EMBL" id="JAZHOF010000005">
    <property type="protein sequence ID" value="MEJ8572404.1"/>
    <property type="molecule type" value="Genomic_DNA"/>
</dbReference>